<dbReference type="PROSITE" id="PS50109">
    <property type="entry name" value="HIS_KIN"/>
    <property type="match status" value="1"/>
</dbReference>
<dbReference type="EMBL" id="CP015772">
    <property type="protein sequence ID" value="ANH80166.1"/>
    <property type="molecule type" value="Genomic_DNA"/>
</dbReference>
<dbReference type="InterPro" id="IPR005467">
    <property type="entry name" value="His_kinase_dom"/>
</dbReference>
<evidence type="ECO:0000256" key="2">
    <source>
        <dbReference type="ARBA" id="ARBA00012438"/>
    </source>
</evidence>
<keyword evidence="7" id="KW-0418">Kinase</keyword>
<dbReference type="PANTHER" id="PTHR43547">
    <property type="entry name" value="TWO-COMPONENT HISTIDINE KINASE"/>
    <property type="match status" value="1"/>
</dbReference>
<feature type="modified residue" description="4-aspartylphosphate" evidence="4">
    <location>
        <position position="53"/>
    </location>
</feature>
<protein>
    <recommendedName>
        <fullName evidence="2">histidine kinase</fullName>
        <ecNumber evidence="2">2.7.13.3</ecNumber>
    </recommendedName>
</protein>
<dbReference type="PANTHER" id="PTHR43547:SF2">
    <property type="entry name" value="HYBRID SIGNAL TRANSDUCTION HISTIDINE KINASE C"/>
    <property type="match status" value="1"/>
</dbReference>
<evidence type="ECO:0000256" key="4">
    <source>
        <dbReference type="PROSITE-ProRule" id="PRU00169"/>
    </source>
</evidence>
<evidence type="ECO:0000259" key="6">
    <source>
        <dbReference type="PROSITE" id="PS50110"/>
    </source>
</evidence>
<sequence length="364" mass="41323">MSAINVLYVDDEQQNLNSFMAAFRRKCRVFLATSVLAAFEILQKEEIHVLISDQRMPEITGVEFLKQAKEKYPDIPRILLTGYTDIEVLADAVNQGDIYRYITKPWNELELLNGILNAYDQYRAGKALKEKVEELQKTNDGLNRFVYSISHELRAPIASAKGIMDLVKMEGFYEESDGYWKLMNACIQKLDYYVTQTVQFYKTLRFNVSYEQIRFKEMVNTLISLYRTSANAKDIHFNIAINEQQPFWGDAFRLEIIIANLLSNAIKCQRADEPDKWVEVSITTTPQEALITVADNGIGIAGEDLGRIFDQFFKGANLDGLGLGLYILKESLDKLNGTIDVQSGLGKGSVFKVTVPNKESAMNT</sequence>
<dbReference type="Gene3D" id="3.40.50.2300">
    <property type="match status" value="1"/>
</dbReference>
<dbReference type="InterPro" id="IPR004358">
    <property type="entry name" value="Sig_transdc_His_kin-like_C"/>
</dbReference>
<dbReference type="InterPro" id="IPR003661">
    <property type="entry name" value="HisK_dim/P_dom"/>
</dbReference>
<organism evidence="7 8">
    <name type="scientific">Niabella ginsenosidivorans</name>
    <dbReference type="NCBI Taxonomy" id="1176587"/>
    <lineage>
        <taxon>Bacteria</taxon>
        <taxon>Pseudomonadati</taxon>
        <taxon>Bacteroidota</taxon>
        <taxon>Chitinophagia</taxon>
        <taxon>Chitinophagales</taxon>
        <taxon>Chitinophagaceae</taxon>
        <taxon>Niabella</taxon>
    </lineage>
</organism>
<dbReference type="Pfam" id="PF02518">
    <property type="entry name" value="HATPase_c"/>
    <property type="match status" value="1"/>
</dbReference>
<evidence type="ECO:0000259" key="5">
    <source>
        <dbReference type="PROSITE" id="PS50109"/>
    </source>
</evidence>
<dbReference type="GO" id="GO:0000155">
    <property type="term" value="F:phosphorelay sensor kinase activity"/>
    <property type="evidence" value="ECO:0007669"/>
    <property type="project" value="InterPro"/>
</dbReference>
<dbReference type="OrthoDB" id="9781208at2"/>
<evidence type="ECO:0000313" key="8">
    <source>
        <dbReference type="Proteomes" id="UP000077667"/>
    </source>
</evidence>
<dbReference type="CDD" id="cd17569">
    <property type="entry name" value="REC_HupR-like"/>
    <property type="match status" value="1"/>
</dbReference>
<dbReference type="Gene3D" id="3.30.565.10">
    <property type="entry name" value="Histidine kinase-like ATPase, C-terminal domain"/>
    <property type="match status" value="1"/>
</dbReference>
<dbReference type="SUPFAM" id="SSF52172">
    <property type="entry name" value="CheY-like"/>
    <property type="match status" value="1"/>
</dbReference>
<dbReference type="SMART" id="SM00448">
    <property type="entry name" value="REC"/>
    <property type="match status" value="1"/>
</dbReference>
<proteinExistence type="predicted"/>
<dbReference type="SMART" id="SM00387">
    <property type="entry name" value="HATPase_c"/>
    <property type="match status" value="1"/>
</dbReference>
<accession>A0A1A9HXQ4</accession>
<dbReference type="EC" id="2.7.13.3" evidence="2"/>
<dbReference type="STRING" id="1176587.A8C56_03455"/>
<dbReference type="PROSITE" id="PS50110">
    <property type="entry name" value="RESPONSE_REGULATORY"/>
    <property type="match status" value="1"/>
</dbReference>
<evidence type="ECO:0000256" key="1">
    <source>
        <dbReference type="ARBA" id="ARBA00000085"/>
    </source>
</evidence>
<dbReference type="InterPro" id="IPR001789">
    <property type="entry name" value="Sig_transdc_resp-reg_receiver"/>
</dbReference>
<dbReference type="Gene3D" id="1.10.287.130">
    <property type="match status" value="1"/>
</dbReference>
<name>A0A1A9HXQ4_9BACT</name>
<gene>
    <name evidence="7" type="ORF">A8C56_03455</name>
</gene>
<dbReference type="PRINTS" id="PR00344">
    <property type="entry name" value="BCTRLSENSOR"/>
</dbReference>
<feature type="domain" description="Response regulatory" evidence="6">
    <location>
        <begin position="5"/>
        <end position="119"/>
    </location>
</feature>
<keyword evidence="7" id="KW-0808">Transferase</keyword>
<dbReference type="RefSeq" id="WP_067752095.1">
    <property type="nucleotide sequence ID" value="NZ_CP015772.1"/>
</dbReference>
<keyword evidence="3 4" id="KW-0597">Phosphoprotein</keyword>
<dbReference type="CDD" id="cd00082">
    <property type="entry name" value="HisKA"/>
    <property type="match status" value="1"/>
</dbReference>
<dbReference type="SUPFAM" id="SSF55874">
    <property type="entry name" value="ATPase domain of HSP90 chaperone/DNA topoisomerase II/histidine kinase"/>
    <property type="match status" value="1"/>
</dbReference>
<dbReference type="SUPFAM" id="SSF47384">
    <property type="entry name" value="Homodimeric domain of signal transducing histidine kinase"/>
    <property type="match status" value="1"/>
</dbReference>
<evidence type="ECO:0000256" key="3">
    <source>
        <dbReference type="ARBA" id="ARBA00022553"/>
    </source>
</evidence>
<dbReference type="Pfam" id="PF00072">
    <property type="entry name" value="Response_reg"/>
    <property type="match status" value="1"/>
</dbReference>
<comment type="catalytic activity">
    <reaction evidence="1">
        <text>ATP + protein L-histidine = ADP + protein N-phospho-L-histidine.</text>
        <dbReference type="EC" id="2.7.13.3"/>
    </reaction>
</comment>
<dbReference type="KEGG" id="nia:A8C56_03455"/>
<dbReference type="InterPro" id="IPR003594">
    <property type="entry name" value="HATPase_dom"/>
</dbReference>
<dbReference type="InterPro" id="IPR036097">
    <property type="entry name" value="HisK_dim/P_sf"/>
</dbReference>
<dbReference type="AlphaFoldDB" id="A0A1A9HXQ4"/>
<dbReference type="InterPro" id="IPR036890">
    <property type="entry name" value="HATPase_C_sf"/>
</dbReference>
<dbReference type="InterPro" id="IPR011006">
    <property type="entry name" value="CheY-like_superfamily"/>
</dbReference>
<keyword evidence="8" id="KW-1185">Reference proteome</keyword>
<feature type="domain" description="Histidine kinase" evidence="5">
    <location>
        <begin position="148"/>
        <end position="359"/>
    </location>
</feature>
<evidence type="ECO:0000313" key="7">
    <source>
        <dbReference type="EMBL" id="ANH80166.1"/>
    </source>
</evidence>
<reference evidence="7 8" key="1">
    <citation type="submission" date="2016-05" db="EMBL/GenBank/DDBJ databases">
        <title>Niabella ginsenosidivorans BS26 whole genome sequencing.</title>
        <authorList>
            <person name="Im W.T."/>
            <person name="Siddiqi M.Z."/>
        </authorList>
    </citation>
    <scope>NUCLEOTIDE SEQUENCE [LARGE SCALE GENOMIC DNA]</scope>
    <source>
        <strain evidence="7 8">BS26</strain>
    </source>
</reference>
<dbReference type="Proteomes" id="UP000077667">
    <property type="component" value="Chromosome"/>
</dbReference>